<sequence length="53" mass="6120">MNRAERVRHIKLSHVGELLCKRRVVLFLALFKAQVLKQDYLAGLYGRGLGLRI</sequence>
<evidence type="ECO:0000313" key="1">
    <source>
        <dbReference type="EMBL" id="MPN41446.1"/>
    </source>
</evidence>
<accession>A0A645HS85</accession>
<proteinExistence type="predicted"/>
<reference evidence="1" key="1">
    <citation type="submission" date="2019-08" db="EMBL/GenBank/DDBJ databases">
        <authorList>
            <person name="Kucharzyk K."/>
            <person name="Murdoch R.W."/>
            <person name="Higgins S."/>
            <person name="Loffler F."/>
        </authorList>
    </citation>
    <scope>NUCLEOTIDE SEQUENCE</scope>
</reference>
<dbReference type="AlphaFoldDB" id="A0A645HS85"/>
<gene>
    <name evidence="1" type="ORF">SDC9_188992</name>
</gene>
<dbReference type="EMBL" id="VSSQ01098493">
    <property type="protein sequence ID" value="MPN41446.1"/>
    <property type="molecule type" value="Genomic_DNA"/>
</dbReference>
<protein>
    <submittedName>
        <fullName evidence="1">Uncharacterized protein</fullName>
    </submittedName>
</protein>
<name>A0A645HS85_9ZZZZ</name>
<organism evidence="1">
    <name type="scientific">bioreactor metagenome</name>
    <dbReference type="NCBI Taxonomy" id="1076179"/>
    <lineage>
        <taxon>unclassified sequences</taxon>
        <taxon>metagenomes</taxon>
        <taxon>ecological metagenomes</taxon>
    </lineage>
</organism>
<comment type="caution">
    <text evidence="1">The sequence shown here is derived from an EMBL/GenBank/DDBJ whole genome shotgun (WGS) entry which is preliminary data.</text>
</comment>